<accession>A0ABR9F4Q8</accession>
<evidence type="ECO:0000256" key="5">
    <source>
        <dbReference type="ARBA" id="ARBA00022679"/>
    </source>
</evidence>
<dbReference type="PANTHER" id="PTHR43467">
    <property type="entry name" value="COBALT-PRECORRIN-2 C(20)-METHYLTRANSFERASE"/>
    <property type="match status" value="1"/>
</dbReference>
<evidence type="ECO:0000313" key="11">
    <source>
        <dbReference type="Proteomes" id="UP001645039"/>
    </source>
</evidence>
<dbReference type="InterPro" id="IPR003043">
    <property type="entry name" value="Uropor_MeTrfase_CS"/>
</dbReference>
<organism evidence="10 11">
    <name type="scientific">Halomonas casei</name>
    <dbReference type="NCBI Taxonomy" id="2742613"/>
    <lineage>
        <taxon>Bacteria</taxon>
        <taxon>Pseudomonadati</taxon>
        <taxon>Pseudomonadota</taxon>
        <taxon>Gammaproteobacteria</taxon>
        <taxon>Oceanospirillales</taxon>
        <taxon>Halomonadaceae</taxon>
        <taxon>Halomonas</taxon>
    </lineage>
</organism>
<evidence type="ECO:0000256" key="4">
    <source>
        <dbReference type="ARBA" id="ARBA00022603"/>
    </source>
</evidence>
<dbReference type="PROSITE" id="PS00840">
    <property type="entry name" value="SUMT_2"/>
    <property type="match status" value="1"/>
</dbReference>
<dbReference type="InterPro" id="IPR012382">
    <property type="entry name" value="CobI/CbiL"/>
</dbReference>
<dbReference type="EC" id="2.1.1.130" evidence="10"/>
<dbReference type="Pfam" id="PF00590">
    <property type="entry name" value="TP_methylase"/>
    <property type="match status" value="1"/>
</dbReference>
<dbReference type="InterPro" id="IPR000878">
    <property type="entry name" value="4pyrrol_Mease"/>
</dbReference>
<evidence type="ECO:0000256" key="1">
    <source>
        <dbReference type="ARBA" id="ARBA00004953"/>
    </source>
</evidence>
<dbReference type="GO" id="GO:0030788">
    <property type="term" value="F:precorrin-2 C20-methyltransferase activity"/>
    <property type="evidence" value="ECO:0007669"/>
    <property type="project" value="UniProtKB-EC"/>
</dbReference>
<keyword evidence="11" id="KW-1185">Reference proteome</keyword>
<keyword evidence="4 8" id="KW-0489">Methyltransferase</keyword>
<dbReference type="NCBIfam" id="NF004647">
    <property type="entry name" value="PRK05990.1"/>
    <property type="match status" value="1"/>
</dbReference>
<evidence type="ECO:0000313" key="10">
    <source>
        <dbReference type="EMBL" id="MBE0401457.1"/>
    </source>
</evidence>
<proteinExistence type="inferred from homology"/>
<comment type="similarity">
    <text evidence="2 7 8">Belongs to the precorrin methyltransferase family.</text>
</comment>
<gene>
    <name evidence="10" type="ORF">EI168_15315</name>
</gene>
<dbReference type="PANTHER" id="PTHR43467:SF2">
    <property type="entry name" value="COBALT-PRECORRIN-2 C(20)-METHYLTRANSFERASE"/>
    <property type="match status" value="1"/>
</dbReference>
<dbReference type="Proteomes" id="UP001645039">
    <property type="component" value="Unassembled WGS sequence"/>
</dbReference>
<dbReference type="GO" id="GO:0032259">
    <property type="term" value="P:methylation"/>
    <property type="evidence" value="ECO:0007669"/>
    <property type="project" value="UniProtKB-KW"/>
</dbReference>
<dbReference type="PIRSF" id="PIRSF036427">
    <property type="entry name" value="Precrrn-2_mtase"/>
    <property type="match status" value="1"/>
</dbReference>
<dbReference type="InterPro" id="IPR006364">
    <property type="entry name" value="CobI/CbiL/CobIJ_dom"/>
</dbReference>
<evidence type="ECO:0000256" key="8">
    <source>
        <dbReference type="RuleBase" id="RU003960"/>
    </source>
</evidence>
<dbReference type="InterPro" id="IPR014776">
    <property type="entry name" value="4pyrrole_Mease_sub2"/>
</dbReference>
<dbReference type="Gene3D" id="3.30.950.10">
    <property type="entry name" value="Methyltransferase, Cobalt-precorrin-4 Transmethylase, Domain 2"/>
    <property type="match status" value="1"/>
</dbReference>
<comment type="pathway">
    <text evidence="1">Cofactor biosynthesis; adenosylcobalamin biosynthesis.</text>
</comment>
<dbReference type="CDD" id="cd11645">
    <property type="entry name" value="Precorrin_2_C20_MT"/>
    <property type="match status" value="1"/>
</dbReference>
<evidence type="ECO:0000256" key="3">
    <source>
        <dbReference type="ARBA" id="ARBA00022573"/>
    </source>
</evidence>
<keyword evidence="5 8" id="KW-0808">Transferase</keyword>
<reference evidence="10 11" key="1">
    <citation type="submission" date="2020-07" db="EMBL/GenBank/DDBJ databases">
        <title>Halophilic bacteria isolated from french cheeses.</title>
        <authorList>
            <person name="Kothe C.I."/>
            <person name="Farah-Kraiem B."/>
            <person name="Renault P."/>
            <person name="Dridi B."/>
        </authorList>
    </citation>
    <scope>NUCLEOTIDE SEQUENCE [LARGE SCALE GENOMIC DNA]</scope>
    <source>
        <strain evidence="10 11">FME1</strain>
    </source>
</reference>
<evidence type="ECO:0000256" key="6">
    <source>
        <dbReference type="ARBA" id="ARBA00022691"/>
    </source>
</evidence>
<keyword evidence="3" id="KW-0169">Cobalamin biosynthesis</keyword>
<comment type="caution">
    <text evidence="10">The sequence shown here is derived from an EMBL/GenBank/DDBJ whole genome shotgun (WGS) entry which is preliminary data.</text>
</comment>
<feature type="domain" description="Tetrapyrrole methylase" evidence="9">
    <location>
        <begin position="12"/>
        <end position="225"/>
    </location>
</feature>
<dbReference type="InterPro" id="IPR014777">
    <property type="entry name" value="4pyrrole_Mease_sub1"/>
</dbReference>
<evidence type="ECO:0000256" key="2">
    <source>
        <dbReference type="ARBA" id="ARBA00005879"/>
    </source>
</evidence>
<protein>
    <submittedName>
        <fullName evidence="10">Precorrin-2 C(20)-methyltransferase</fullName>
        <ecNumber evidence="10">2.1.1.130</ecNumber>
    </submittedName>
</protein>
<name>A0ABR9F4Q8_9GAMM</name>
<dbReference type="SUPFAM" id="SSF53790">
    <property type="entry name" value="Tetrapyrrole methylase"/>
    <property type="match status" value="1"/>
</dbReference>
<sequence length="253" mass="27692">MTQGTRTTQGSVVGVGLGPGSQDLMSVRADRLIRQATHIAYFRKKGRKGHARSIVEGLLAPDVIELPMEYPVTTEIPVDDPRYNALLSSFYEQSVAQLIEMANAGCDVVVLCEGDPFFYGSFMHLYTRLLNQVSVSVVPGITGMSAAWTATGQPITWGDDILTVLMATLPEQALAERIAQTDALVVMKIGRNLNKLRRALVTAGREHQAWLIEYAAMAQQRVLPLSDLDPLAEGTENVPYFSIVLIHGNGRRP</sequence>
<dbReference type="Gene3D" id="3.40.1010.10">
    <property type="entry name" value="Cobalt-precorrin-4 Transmethylase, Domain 1"/>
    <property type="match status" value="1"/>
</dbReference>
<dbReference type="NCBIfam" id="TIGR01467">
    <property type="entry name" value="cobI_cbiL"/>
    <property type="match status" value="1"/>
</dbReference>
<dbReference type="InterPro" id="IPR035996">
    <property type="entry name" value="4pyrrol_Methylase_sf"/>
</dbReference>
<evidence type="ECO:0000256" key="7">
    <source>
        <dbReference type="PIRNR" id="PIRNR036427"/>
    </source>
</evidence>
<evidence type="ECO:0000259" key="9">
    <source>
        <dbReference type="Pfam" id="PF00590"/>
    </source>
</evidence>
<keyword evidence="6" id="KW-0949">S-adenosyl-L-methionine</keyword>
<dbReference type="EMBL" id="RRZD01000018">
    <property type="protein sequence ID" value="MBE0401457.1"/>
    <property type="molecule type" value="Genomic_DNA"/>
</dbReference>
<dbReference type="RefSeq" id="WP_096279455.1">
    <property type="nucleotide sequence ID" value="NZ_CBCSBM010000017.1"/>
</dbReference>